<dbReference type="PANTHER" id="PTHR42956">
    <property type="entry name" value="NITROGENASE IRON-MOLYBDENUM COFACTOR BIOSYNTHESIS PROTEIN NIFE"/>
    <property type="match status" value="1"/>
</dbReference>
<evidence type="ECO:0000313" key="9">
    <source>
        <dbReference type="Proteomes" id="UP000002043"/>
    </source>
</evidence>
<dbReference type="OrthoDB" id="9767044at2"/>
<organism evidence="8 9">
    <name type="scientific">Thermocrinis albus (strain DSM 14484 / JCM 11386 / HI 11/12)</name>
    <dbReference type="NCBI Taxonomy" id="638303"/>
    <lineage>
        <taxon>Bacteria</taxon>
        <taxon>Pseudomonadati</taxon>
        <taxon>Aquificota</taxon>
        <taxon>Aquificia</taxon>
        <taxon>Aquificales</taxon>
        <taxon>Aquificaceae</taxon>
        <taxon>Thermocrinis</taxon>
    </lineage>
</organism>
<evidence type="ECO:0000256" key="3">
    <source>
        <dbReference type="ARBA" id="ARBA00011002"/>
    </source>
</evidence>
<evidence type="ECO:0000313" key="8">
    <source>
        <dbReference type="EMBL" id="ADC89064.1"/>
    </source>
</evidence>
<evidence type="ECO:0000256" key="2">
    <source>
        <dbReference type="ARBA" id="ARBA00005155"/>
    </source>
</evidence>
<gene>
    <name evidence="8" type="ordered locus">Thal_0430</name>
</gene>
<proteinExistence type="inferred from homology"/>
<dbReference type="eggNOG" id="COG2710">
    <property type="taxonomic scope" value="Bacteria"/>
</dbReference>
<accession>D3SPH7</accession>
<dbReference type="UniPathway" id="UPA00782"/>
<dbReference type="RefSeq" id="WP_012991471.1">
    <property type="nucleotide sequence ID" value="NC_013894.1"/>
</dbReference>
<dbReference type="InterPro" id="IPR000318">
    <property type="entry name" value="Nase_comp1_CS"/>
</dbReference>
<dbReference type="PROSITE" id="PS00699">
    <property type="entry name" value="NITROGENASE_1_1"/>
    <property type="match status" value="1"/>
</dbReference>
<evidence type="ECO:0000256" key="6">
    <source>
        <dbReference type="RuleBase" id="RU004021"/>
    </source>
</evidence>
<dbReference type="HOGENOM" id="CLU_025876_1_1_0"/>
<evidence type="ECO:0000256" key="4">
    <source>
        <dbReference type="ARBA" id="ARBA00013280"/>
    </source>
</evidence>
<dbReference type="SUPFAM" id="SSF53807">
    <property type="entry name" value="Helical backbone' metal receptor"/>
    <property type="match status" value="1"/>
</dbReference>
<dbReference type="KEGG" id="tal:Thal_0430"/>
<dbReference type="Gene3D" id="3.40.50.1980">
    <property type="entry name" value="Nitrogenase molybdenum iron protein domain"/>
    <property type="match status" value="1"/>
</dbReference>
<dbReference type="STRING" id="638303.Thal_0430"/>
<comment type="similarity">
    <text evidence="3 6">Belongs to the NifD/NifK/NifE/NifN family.</text>
</comment>
<dbReference type="GO" id="GO:0065003">
    <property type="term" value="P:protein-containing complex assembly"/>
    <property type="evidence" value="ECO:0007669"/>
    <property type="project" value="InterPro"/>
</dbReference>
<dbReference type="InterPro" id="IPR049939">
    <property type="entry name" value="NifE-like"/>
</dbReference>
<dbReference type="InterPro" id="IPR000510">
    <property type="entry name" value="Nase/OxRdtase_comp1"/>
</dbReference>
<comment type="pathway">
    <text evidence="2">Cofactor biosynthesis; Fe-Mo cofactor biosynthesis.</text>
</comment>
<feature type="domain" description="Nitrogenase/oxidoreductase component 1" evidence="7">
    <location>
        <begin position="40"/>
        <end position="436"/>
    </location>
</feature>
<comment type="function">
    <text evidence="1">This protein may play a role in the biosynthesis of the prosthetic group of nitrogenase (FeMo cofactor).</text>
</comment>
<dbReference type="GO" id="GO:0016163">
    <property type="term" value="F:nitrogenase activity"/>
    <property type="evidence" value="ECO:0007669"/>
    <property type="project" value="InterPro"/>
</dbReference>
<dbReference type="EMBL" id="CP001931">
    <property type="protein sequence ID" value="ADC89064.1"/>
    <property type="molecule type" value="Genomic_DNA"/>
</dbReference>
<dbReference type="Gene3D" id="3.40.50.12380">
    <property type="entry name" value="Nitrogenase MoFe cofactor biosynthesis protein NifE, C-terminal"/>
    <property type="match status" value="1"/>
</dbReference>
<evidence type="ECO:0000256" key="1">
    <source>
        <dbReference type="ARBA" id="ARBA00003171"/>
    </source>
</evidence>
<dbReference type="Proteomes" id="UP000002043">
    <property type="component" value="Chromosome"/>
</dbReference>
<dbReference type="NCBIfam" id="TIGR01283">
    <property type="entry name" value="nifE"/>
    <property type="match status" value="1"/>
</dbReference>
<reference evidence="9" key="1">
    <citation type="journal article" date="2010" name="Stand. Genomic Sci.">
        <title>Complete genome sequence of Thermocrinis albus type strain (HI 11/12T).</title>
        <authorList>
            <person name="Wirth R."/>
            <person name="Sikorski J."/>
            <person name="Brambilla E."/>
            <person name="Misra M."/>
            <person name="Lapidus A."/>
            <person name="Copeland A."/>
            <person name="Nolan M."/>
            <person name="Lucas S."/>
            <person name="Chen F."/>
            <person name="Tice H."/>
            <person name="Cheng J.F."/>
            <person name="Han C."/>
            <person name="Detter J.C."/>
            <person name="Tapia R."/>
            <person name="Bruce D."/>
            <person name="Goodwin L."/>
            <person name="Pitluck S."/>
            <person name="Pati A."/>
            <person name="Anderson I."/>
            <person name="Ivanova N."/>
            <person name="Mavromatis K."/>
            <person name="Mikhailova N."/>
            <person name="Chen A."/>
            <person name="Palaniappan K."/>
            <person name="Bilek Y."/>
            <person name="Hader T."/>
            <person name="Land M."/>
            <person name="Hauser L."/>
            <person name="Chang Y.J."/>
            <person name="Jeffries C.D."/>
            <person name="Tindall B.J."/>
            <person name="Rohde M."/>
            <person name="Goker M."/>
            <person name="Bristow J."/>
            <person name="Eisen J.A."/>
            <person name="Markowitz V."/>
            <person name="Hugenholtz P."/>
            <person name="Kyrpides N.C."/>
            <person name="Klenk H.P."/>
        </authorList>
    </citation>
    <scope>NUCLEOTIDE SEQUENCE [LARGE SCALE GENOMIC DNA]</scope>
    <source>
        <strain evidence="9">DSM 14484 / JCM 11386 / HI 11/12</strain>
    </source>
</reference>
<keyword evidence="9" id="KW-1185">Reference proteome</keyword>
<evidence type="ECO:0000259" key="7">
    <source>
        <dbReference type="Pfam" id="PF00148"/>
    </source>
</evidence>
<name>D3SPH7_THEAH</name>
<dbReference type="Pfam" id="PF00148">
    <property type="entry name" value="Oxidored_nitro"/>
    <property type="match status" value="1"/>
</dbReference>
<dbReference type="PANTHER" id="PTHR42956:SF1">
    <property type="entry name" value="NITROGENASE IRON-MOLYBDENUM COFACTOR BIOSYNTHESIS PROTEIN NIFE"/>
    <property type="match status" value="1"/>
</dbReference>
<sequence length="452" mass="50013">MRNLEEFFTEPACGINKSKGDKEKKVGCSKPKPGSASGGCAFDGAQITLLPIADAVHIVHGPIACAGNSWDNRGTRSSSPITYYRMGFTTDLSEIDVIHGGENKLYMAIKEAVEKYNPPAVFVYQTCVPAMIGDDIQAICNKASKDFNIPVVPVDSPGFVGSKNLGNKLAGDALFRYVIGTKEPEYTTPYDVNLLGEYNIAGELWQVLPLLQEAGFRILACITGDSRYNDIATAHRAKVNMVVCSKALLNLARRMEEKYGIPYFEGSFYGIKDTSDALRNMALLIGDKDLIERVEKLIEVKEAETKEKLKPYIEKLKGKKVLINTGGVKSWSMVAQVQELGMEVVGTSAKKSTEGDKGRMLELLGDEKKLIDDPNPKELIKIMRSENVDLLLAGGRSKFVAFKEGIPFLDVNQERIRGYAGYEGMLLLAEDIVRTLENPVWNLRRRKAPWQE</sequence>
<protein>
    <recommendedName>
        <fullName evidence="4">Nitrogenase iron-molybdenum cofactor biosynthesis protein NifE</fullName>
    </recommendedName>
</protein>
<keyword evidence="5 6" id="KW-0535">Nitrogen fixation</keyword>
<dbReference type="PROSITE" id="PS00090">
    <property type="entry name" value="NITROGENASE_1_2"/>
    <property type="match status" value="1"/>
</dbReference>
<evidence type="ECO:0000256" key="5">
    <source>
        <dbReference type="ARBA" id="ARBA00023231"/>
    </source>
</evidence>
<dbReference type="AlphaFoldDB" id="D3SPH7"/>
<dbReference type="InterPro" id="IPR005973">
    <property type="entry name" value="NifE"/>
</dbReference>